<dbReference type="GO" id="GO:0042597">
    <property type="term" value="C:periplasmic space"/>
    <property type="evidence" value="ECO:0007669"/>
    <property type="project" value="UniProtKB-ARBA"/>
</dbReference>
<dbReference type="GO" id="GO:0015833">
    <property type="term" value="P:peptide transport"/>
    <property type="evidence" value="ECO:0007669"/>
    <property type="project" value="TreeGrafter"/>
</dbReference>
<dbReference type="PANTHER" id="PTHR30290:SF81">
    <property type="entry name" value="OLIGOPEPTIDE-BINDING PROTEIN OPPA"/>
    <property type="match status" value="1"/>
</dbReference>
<dbReference type="PROSITE" id="PS51257">
    <property type="entry name" value="PROKAR_LIPOPROTEIN"/>
    <property type="match status" value="1"/>
</dbReference>
<evidence type="ECO:0000259" key="2">
    <source>
        <dbReference type="Pfam" id="PF00496"/>
    </source>
</evidence>
<dbReference type="PIRSF" id="PIRSF002741">
    <property type="entry name" value="MppA"/>
    <property type="match status" value="1"/>
</dbReference>
<feature type="signal peptide" evidence="1">
    <location>
        <begin position="1"/>
        <end position="21"/>
    </location>
</feature>
<proteinExistence type="predicted"/>
<dbReference type="InterPro" id="IPR000914">
    <property type="entry name" value="SBP_5_dom"/>
</dbReference>
<feature type="chain" id="PRO_5038504987" evidence="1">
    <location>
        <begin position="22"/>
        <end position="525"/>
    </location>
</feature>
<dbReference type="GO" id="GO:1904680">
    <property type="term" value="F:peptide transmembrane transporter activity"/>
    <property type="evidence" value="ECO:0007669"/>
    <property type="project" value="TreeGrafter"/>
</dbReference>
<organism evidence="3 4">
    <name type="scientific">Candidatus Fusicatenibacter intestinigallinarum</name>
    <dbReference type="NCBI Taxonomy" id="2838598"/>
    <lineage>
        <taxon>Bacteria</taxon>
        <taxon>Bacillati</taxon>
        <taxon>Bacillota</taxon>
        <taxon>Clostridia</taxon>
        <taxon>Lachnospirales</taxon>
        <taxon>Lachnospiraceae</taxon>
        <taxon>Fusicatenibacter</taxon>
    </lineage>
</organism>
<dbReference type="SUPFAM" id="SSF53850">
    <property type="entry name" value="Periplasmic binding protein-like II"/>
    <property type="match status" value="1"/>
</dbReference>
<sequence length="525" mass="56867">MKYLKQTAAAALAAVLAVSMAGCGGSGGNRSASVSESGVHLNFSCYNYSNSMDPVTNVNASWCFLRYGVGECLFRFDENAVVQNGLCDSYETEDYTTWVLHIRDGVKFSNGNDLTPGVVKNSLERLYASEADGTGNSTPSQYVTFSEIEADDEAGTVTLVCSSRTVNLPGILAYPWYGIVDTSVIDREVIGTGPYGVSSVQENTTVNLVKNEYYWDGEVPYDSITVYLTEDSSTKAMALKSGDVDLAENITTASDLEELKADPAYYVSETAGVRLGNSYFNFNGVLGNDALRQAIQYAIDDETMCNVTVGGMYTAGCSVLPSSLPYGYDQLNDPWAYDPDKAAELLDSAGIVDTDGDGYRELDGEKIQLNYLAYSSRNLDEFAQAVAITLESLGIGCKVTVQDYDTALANQSAGNFDMITSNAIVVPTGDPTGFLGNFYSENSAAYGYYANDTYDALYEQLLETTDQDEQLGLIVQLQQVLIDDAATLVHGYYNSTFASRASVVSGADIMPFDYYWITTNIRPAQ</sequence>
<dbReference type="CDD" id="cd08490">
    <property type="entry name" value="PBP2_NikA_DppA_OppA_like_3"/>
    <property type="match status" value="1"/>
</dbReference>
<dbReference type="Proteomes" id="UP000823849">
    <property type="component" value="Unassembled WGS sequence"/>
</dbReference>
<protein>
    <submittedName>
        <fullName evidence="3">ABC transporter substrate-binding protein</fullName>
    </submittedName>
</protein>
<comment type="caution">
    <text evidence="3">The sequence shown here is derived from an EMBL/GenBank/DDBJ whole genome shotgun (WGS) entry which is preliminary data.</text>
</comment>
<accession>A0A9D2NA33</accession>
<dbReference type="Pfam" id="PF00496">
    <property type="entry name" value="SBP_bac_5"/>
    <property type="match status" value="1"/>
</dbReference>
<dbReference type="InterPro" id="IPR030678">
    <property type="entry name" value="Peptide/Ni-bd"/>
</dbReference>
<dbReference type="Gene3D" id="3.10.105.10">
    <property type="entry name" value="Dipeptide-binding Protein, Domain 3"/>
    <property type="match status" value="1"/>
</dbReference>
<evidence type="ECO:0000313" key="3">
    <source>
        <dbReference type="EMBL" id="HJC14482.1"/>
    </source>
</evidence>
<dbReference type="EMBL" id="DWWU01000007">
    <property type="protein sequence ID" value="HJC14482.1"/>
    <property type="molecule type" value="Genomic_DNA"/>
</dbReference>
<evidence type="ECO:0000256" key="1">
    <source>
        <dbReference type="SAM" id="SignalP"/>
    </source>
</evidence>
<gene>
    <name evidence="3" type="ORF">H9705_01460</name>
</gene>
<dbReference type="AlphaFoldDB" id="A0A9D2NA33"/>
<dbReference type="PANTHER" id="PTHR30290">
    <property type="entry name" value="PERIPLASMIC BINDING COMPONENT OF ABC TRANSPORTER"/>
    <property type="match status" value="1"/>
</dbReference>
<reference evidence="3" key="1">
    <citation type="journal article" date="2021" name="PeerJ">
        <title>Extensive microbial diversity within the chicken gut microbiome revealed by metagenomics and culture.</title>
        <authorList>
            <person name="Gilroy R."/>
            <person name="Ravi A."/>
            <person name="Getino M."/>
            <person name="Pursley I."/>
            <person name="Horton D.L."/>
            <person name="Alikhan N.F."/>
            <person name="Baker D."/>
            <person name="Gharbi K."/>
            <person name="Hall N."/>
            <person name="Watson M."/>
            <person name="Adriaenssens E.M."/>
            <person name="Foster-Nyarko E."/>
            <person name="Jarju S."/>
            <person name="Secka A."/>
            <person name="Antonio M."/>
            <person name="Oren A."/>
            <person name="Chaudhuri R.R."/>
            <person name="La Ragione R."/>
            <person name="Hildebrand F."/>
            <person name="Pallen M.J."/>
        </authorList>
    </citation>
    <scope>NUCLEOTIDE SEQUENCE</scope>
    <source>
        <strain evidence="3">CHK185-5351</strain>
    </source>
</reference>
<evidence type="ECO:0000313" key="4">
    <source>
        <dbReference type="Proteomes" id="UP000823849"/>
    </source>
</evidence>
<name>A0A9D2NA33_9FIRM</name>
<reference evidence="3" key="2">
    <citation type="submission" date="2021-04" db="EMBL/GenBank/DDBJ databases">
        <authorList>
            <person name="Gilroy R."/>
        </authorList>
    </citation>
    <scope>NUCLEOTIDE SEQUENCE</scope>
    <source>
        <strain evidence="3">CHK185-5351</strain>
    </source>
</reference>
<dbReference type="InterPro" id="IPR039424">
    <property type="entry name" value="SBP_5"/>
</dbReference>
<keyword evidence="1" id="KW-0732">Signal</keyword>
<dbReference type="GO" id="GO:0043190">
    <property type="term" value="C:ATP-binding cassette (ABC) transporter complex"/>
    <property type="evidence" value="ECO:0007669"/>
    <property type="project" value="InterPro"/>
</dbReference>
<dbReference type="Gene3D" id="3.40.190.10">
    <property type="entry name" value="Periplasmic binding protein-like II"/>
    <property type="match status" value="1"/>
</dbReference>
<feature type="domain" description="Solute-binding protein family 5" evidence="2">
    <location>
        <begin position="82"/>
        <end position="443"/>
    </location>
</feature>